<feature type="transmembrane region" description="Helical" evidence="1">
    <location>
        <begin position="69"/>
        <end position="87"/>
    </location>
</feature>
<dbReference type="AlphaFoldDB" id="A0A916U564"/>
<dbReference type="EMBL" id="BMJH01000001">
    <property type="protein sequence ID" value="GGC59805.1"/>
    <property type="molecule type" value="Genomic_DNA"/>
</dbReference>
<keyword evidence="3" id="KW-1185">Reference proteome</keyword>
<dbReference type="Pfam" id="PF11292">
    <property type="entry name" value="DUF3093"/>
    <property type="match status" value="1"/>
</dbReference>
<protein>
    <submittedName>
        <fullName evidence="2">Membrane protein</fullName>
    </submittedName>
</protein>
<organism evidence="2 3">
    <name type="scientific">Hoyosella rhizosphaerae</name>
    <dbReference type="NCBI Taxonomy" id="1755582"/>
    <lineage>
        <taxon>Bacteria</taxon>
        <taxon>Bacillati</taxon>
        <taxon>Actinomycetota</taxon>
        <taxon>Actinomycetes</taxon>
        <taxon>Mycobacteriales</taxon>
        <taxon>Hoyosellaceae</taxon>
        <taxon>Hoyosella</taxon>
    </lineage>
</organism>
<comment type="caution">
    <text evidence="2">The sequence shown here is derived from an EMBL/GenBank/DDBJ whole genome shotgun (WGS) entry which is preliminary data.</text>
</comment>
<gene>
    <name evidence="2" type="ORF">GCM10011410_10290</name>
</gene>
<proteinExistence type="predicted"/>
<evidence type="ECO:0000313" key="2">
    <source>
        <dbReference type="EMBL" id="GGC59805.1"/>
    </source>
</evidence>
<name>A0A916U564_9ACTN</name>
<evidence type="ECO:0000256" key="1">
    <source>
        <dbReference type="SAM" id="Phobius"/>
    </source>
</evidence>
<keyword evidence="1" id="KW-0472">Membrane</keyword>
<dbReference type="Proteomes" id="UP000641514">
    <property type="component" value="Unassembled WGS sequence"/>
</dbReference>
<evidence type="ECO:0000313" key="3">
    <source>
        <dbReference type="Proteomes" id="UP000641514"/>
    </source>
</evidence>
<reference evidence="2" key="1">
    <citation type="journal article" date="2014" name="Int. J. Syst. Evol. Microbiol.">
        <title>Complete genome sequence of Corynebacterium casei LMG S-19264T (=DSM 44701T), isolated from a smear-ripened cheese.</title>
        <authorList>
            <consortium name="US DOE Joint Genome Institute (JGI-PGF)"/>
            <person name="Walter F."/>
            <person name="Albersmeier A."/>
            <person name="Kalinowski J."/>
            <person name="Ruckert C."/>
        </authorList>
    </citation>
    <scope>NUCLEOTIDE SEQUENCE</scope>
    <source>
        <strain evidence="2">CGMCC 1.15478</strain>
    </source>
</reference>
<dbReference type="InterPro" id="IPR021443">
    <property type="entry name" value="DUF3093"/>
</dbReference>
<sequence length="186" mass="20561">MSTPGETTLKDVSDHDPNAARGKVAVENSATGVLYSEKLWVPWWWWPLGLFASSMVALQFAIGIRTLPTWLPFLLLAPIPLWVLWHLSRTQISVTQDGNDPGTFHAGDAHLPINVIARVAAIPATAKQAAMGRQLDPAAFVQHRTWINTLILVVLDDPDDPTPYWLVSTRTPDKLVGVLNDVTNRK</sequence>
<reference evidence="2" key="2">
    <citation type="submission" date="2020-09" db="EMBL/GenBank/DDBJ databases">
        <authorList>
            <person name="Sun Q."/>
            <person name="Zhou Y."/>
        </authorList>
    </citation>
    <scope>NUCLEOTIDE SEQUENCE</scope>
    <source>
        <strain evidence="2">CGMCC 1.15478</strain>
    </source>
</reference>
<accession>A0A916U564</accession>
<keyword evidence="1" id="KW-1133">Transmembrane helix</keyword>
<keyword evidence="1" id="KW-0812">Transmembrane</keyword>
<feature type="transmembrane region" description="Helical" evidence="1">
    <location>
        <begin position="43"/>
        <end position="62"/>
    </location>
</feature>